<dbReference type="Proteomes" id="UP000184148">
    <property type="component" value="Unassembled WGS sequence"/>
</dbReference>
<dbReference type="EMBL" id="FQUY01000019">
    <property type="protein sequence ID" value="SHF33785.1"/>
    <property type="molecule type" value="Genomic_DNA"/>
</dbReference>
<keyword evidence="4" id="KW-1185">Reference proteome</keyword>
<dbReference type="AlphaFoldDB" id="A0A1M5AUA1"/>
<evidence type="ECO:0000259" key="2">
    <source>
        <dbReference type="Pfam" id="PF14242"/>
    </source>
</evidence>
<dbReference type="RefSeq" id="WP_073239606.1">
    <property type="nucleotide sequence ID" value="NZ_FQUY01000019.1"/>
</dbReference>
<sequence length="149" mass="16245">MTSELEKIDLLRARLGVSYKEAKEALDAAGGDVVQALIKLEEKNRNWNEKLHGKGNEVIGQFKALFEKGQKTKIKIKKDDNTVVEFPATLGALGVLGAMASTPILIVGALGTIAGLASNYRLEFSDQSDNWQPEVEIPEDEVQGDSPKH</sequence>
<evidence type="ECO:0000256" key="1">
    <source>
        <dbReference type="SAM" id="MobiDB-lite"/>
    </source>
</evidence>
<gene>
    <name evidence="3" type="ORF">SAMN02745133_02375</name>
</gene>
<reference evidence="4" key="1">
    <citation type="submission" date="2016-11" db="EMBL/GenBank/DDBJ databases">
        <authorList>
            <person name="Varghese N."/>
            <person name="Submissions S."/>
        </authorList>
    </citation>
    <scope>NUCLEOTIDE SEQUENCE [LARGE SCALE GENOMIC DNA]</scope>
    <source>
        <strain evidence="4">DSM 12395</strain>
    </source>
</reference>
<organism evidence="3 4">
    <name type="scientific">Desulforamulus putei DSM 12395</name>
    <dbReference type="NCBI Taxonomy" id="1121429"/>
    <lineage>
        <taxon>Bacteria</taxon>
        <taxon>Bacillati</taxon>
        <taxon>Bacillota</taxon>
        <taxon>Clostridia</taxon>
        <taxon>Eubacteriales</taxon>
        <taxon>Peptococcaceae</taxon>
        <taxon>Desulforamulus</taxon>
    </lineage>
</organism>
<evidence type="ECO:0000313" key="4">
    <source>
        <dbReference type="Proteomes" id="UP000184148"/>
    </source>
</evidence>
<protein>
    <recommendedName>
        <fullName evidence="2">DUF4342 domain-containing protein</fullName>
    </recommendedName>
</protein>
<accession>A0A1M5AUA1</accession>
<dbReference type="InterPro" id="IPR009060">
    <property type="entry name" value="UBA-like_sf"/>
</dbReference>
<proteinExistence type="predicted"/>
<dbReference type="Pfam" id="PF14242">
    <property type="entry name" value="DUF4342"/>
    <property type="match status" value="1"/>
</dbReference>
<feature type="domain" description="DUF4342" evidence="2">
    <location>
        <begin position="44"/>
        <end position="124"/>
    </location>
</feature>
<feature type="region of interest" description="Disordered" evidence="1">
    <location>
        <begin position="129"/>
        <end position="149"/>
    </location>
</feature>
<evidence type="ECO:0000313" key="3">
    <source>
        <dbReference type="EMBL" id="SHF33785.1"/>
    </source>
</evidence>
<dbReference type="STRING" id="1121429.SAMN02745133_02375"/>
<name>A0A1M5AUA1_9FIRM</name>
<dbReference type="SUPFAM" id="SSF46934">
    <property type="entry name" value="UBA-like"/>
    <property type="match status" value="1"/>
</dbReference>
<dbReference type="InterPro" id="IPR025642">
    <property type="entry name" value="DUF4342"/>
</dbReference>
<dbReference type="CDD" id="cd14360">
    <property type="entry name" value="UBA_NAC_like_bac"/>
    <property type="match status" value="1"/>
</dbReference>
<dbReference type="OrthoDB" id="129626at2"/>
<dbReference type="Gene3D" id="1.10.8.10">
    <property type="entry name" value="DNA helicase RuvA subunit, C-terminal domain"/>
    <property type="match status" value="1"/>
</dbReference>